<proteinExistence type="predicted"/>
<dbReference type="GO" id="GO:0005576">
    <property type="term" value="C:extracellular region"/>
    <property type="evidence" value="ECO:0007669"/>
    <property type="project" value="UniProtKB-SubCell"/>
</dbReference>
<dbReference type="Pfam" id="PF01522">
    <property type="entry name" value="Polysacc_deac_1"/>
    <property type="match status" value="1"/>
</dbReference>
<dbReference type="Gene3D" id="3.20.20.370">
    <property type="entry name" value="Glycoside hydrolase/deacetylase"/>
    <property type="match status" value="1"/>
</dbReference>
<evidence type="ECO:0000256" key="2">
    <source>
        <dbReference type="ARBA" id="ARBA00022729"/>
    </source>
</evidence>
<keyword evidence="2" id="KW-0732">Signal</keyword>
<dbReference type="InterPro" id="IPR011330">
    <property type="entry name" value="Glyco_hydro/deAcase_b/a-brl"/>
</dbReference>
<evidence type="ECO:0000313" key="4">
    <source>
        <dbReference type="EMBL" id="MBB3207416.1"/>
    </source>
</evidence>
<sequence length="302" mass="34414">MRELTEENRAPISVLFYHRVADTHPNEWTISRDQFVRHIEYCREHFEIISLGEAQTRLQQKRSPRPAIAITFDDGYAENMRFAIPWLICNRIPCTYFVATEHVRSGRPFAHDVENRCPLDVNTIEQLRAASHCGIEIGLHTANHADFSRITTRSELETEIVDAKMDLEIMIGERVNYFAVPYGLPQQMRPAVMQTARDCGLRGICSAYGGYNMVGDDPFHIRRIHGDPDFIRLRNWLSFDERKLRQTPKLPTEDVIAERELRSPSSACPVNNRTAIVTAADLLENASLLGGSSLLPKTPLQA</sequence>
<name>A0A7W5DZJ8_9BACT</name>
<dbReference type="SUPFAM" id="SSF88713">
    <property type="entry name" value="Glycoside hydrolase/deacetylase"/>
    <property type="match status" value="1"/>
</dbReference>
<dbReference type="RefSeq" id="WP_184305753.1">
    <property type="nucleotide sequence ID" value="NZ_JACHXU010000010.1"/>
</dbReference>
<dbReference type="PANTHER" id="PTHR34216">
    <property type="match status" value="1"/>
</dbReference>
<dbReference type="InterPro" id="IPR002509">
    <property type="entry name" value="NODB_dom"/>
</dbReference>
<organism evidence="4 5">
    <name type="scientific">Aporhodopirellula rubra</name>
    <dbReference type="NCBI Taxonomy" id="980271"/>
    <lineage>
        <taxon>Bacteria</taxon>
        <taxon>Pseudomonadati</taxon>
        <taxon>Planctomycetota</taxon>
        <taxon>Planctomycetia</taxon>
        <taxon>Pirellulales</taxon>
        <taxon>Pirellulaceae</taxon>
        <taxon>Aporhodopirellula</taxon>
    </lineage>
</organism>
<accession>A0A7W5DZJ8</accession>
<reference evidence="4 5" key="1">
    <citation type="submission" date="2020-08" db="EMBL/GenBank/DDBJ databases">
        <title>Genomic Encyclopedia of Type Strains, Phase III (KMG-III): the genomes of soil and plant-associated and newly described type strains.</title>
        <authorList>
            <person name="Whitman W."/>
        </authorList>
    </citation>
    <scope>NUCLEOTIDE SEQUENCE [LARGE SCALE GENOMIC DNA]</scope>
    <source>
        <strain evidence="4 5">CECT 8075</strain>
    </source>
</reference>
<evidence type="ECO:0000313" key="5">
    <source>
        <dbReference type="Proteomes" id="UP000536179"/>
    </source>
</evidence>
<dbReference type="InterPro" id="IPR051398">
    <property type="entry name" value="Polysacch_Deacetylase"/>
</dbReference>
<gene>
    <name evidence="4" type="ORF">FHS27_003237</name>
</gene>
<dbReference type="GO" id="GO:0005975">
    <property type="term" value="P:carbohydrate metabolic process"/>
    <property type="evidence" value="ECO:0007669"/>
    <property type="project" value="InterPro"/>
</dbReference>
<dbReference type="EMBL" id="JACHXU010000010">
    <property type="protein sequence ID" value="MBB3207416.1"/>
    <property type="molecule type" value="Genomic_DNA"/>
</dbReference>
<feature type="domain" description="NodB homology" evidence="3">
    <location>
        <begin position="66"/>
        <end position="302"/>
    </location>
</feature>
<comment type="caution">
    <text evidence="4">The sequence shown here is derived from an EMBL/GenBank/DDBJ whole genome shotgun (WGS) entry which is preliminary data.</text>
</comment>
<dbReference type="GO" id="GO:0016810">
    <property type="term" value="F:hydrolase activity, acting on carbon-nitrogen (but not peptide) bonds"/>
    <property type="evidence" value="ECO:0007669"/>
    <property type="project" value="InterPro"/>
</dbReference>
<dbReference type="Proteomes" id="UP000536179">
    <property type="component" value="Unassembled WGS sequence"/>
</dbReference>
<evidence type="ECO:0000256" key="1">
    <source>
        <dbReference type="ARBA" id="ARBA00004613"/>
    </source>
</evidence>
<dbReference type="PROSITE" id="PS51677">
    <property type="entry name" value="NODB"/>
    <property type="match status" value="1"/>
</dbReference>
<dbReference type="PANTHER" id="PTHR34216:SF3">
    <property type="entry name" value="POLY-BETA-1,6-N-ACETYL-D-GLUCOSAMINE N-DEACETYLASE"/>
    <property type="match status" value="1"/>
</dbReference>
<protein>
    <submittedName>
        <fullName evidence="4">Peptidoglycan/xylan/chitin deacetylase (PgdA/CDA1 family)</fullName>
    </submittedName>
</protein>
<comment type="subcellular location">
    <subcellularLocation>
        <location evidence="1">Secreted</location>
    </subcellularLocation>
</comment>
<evidence type="ECO:0000259" key="3">
    <source>
        <dbReference type="PROSITE" id="PS51677"/>
    </source>
</evidence>
<dbReference type="AlphaFoldDB" id="A0A7W5DZJ8"/>
<keyword evidence="5" id="KW-1185">Reference proteome</keyword>
<dbReference type="CDD" id="cd10918">
    <property type="entry name" value="CE4_NodB_like_5s_6s"/>
    <property type="match status" value="1"/>
</dbReference>